<dbReference type="Proteomes" id="UP000013909">
    <property type="component" value="Unassembled WGS sequence"/>
</dbReference>
<reference evidence="1 2" key="1">
    <citation type="submission" date="2013-02" db="EMBL/GenBank/DDBJ databases">
        <title>A novel strain isolated from Lonar lake, Maharashtra, India.</title>
        <authorList>
            <person name="Singh A."/>
        </authorList>
    </citation>
    <scope>NUCLEOTIDE SEQUENCE [LARGE SCALE GENOMIC DNA]</scope>
    <source>
        <strain evidence="1 2">AK24</strain>
    </source>
</reference>
<organism evidence="1 2">
    <name type="scientific">Lunatimonas lonarensis</name>
    <dbReference type="NCBI Taxonomy" id="1232681"/>
    <lineage>
        <taxon>Bacteria</taxon>
        <taxon>Pseudomonadati</taxon>
        <taxon>Bacteroidota</taxon>
        <taxon>Cytophagia</taxon>
        <taxon>Cytophagales</taxon>
        <taxon>Cyclobacteriaceae</taxon>
    </lineage>
</organism>
<proteinExistence type="predicted"/>
<protein>
    <submittedName>
        <fullName evidence="1">Phytoene dehydrogenase</fullName>
    </submittedName>
</protein>
<dbReference type="PANTHER" id="PTHR10668:SF105">
    <property type="entry name" value="DEHYDROGENASE-RELATED"/>
    <property type="match status" value="1"/>
</dbReference>
<dbReference type="RefSeq" id="WP_010853748.1">
    <property type="nucleotide sequence ID" value="NZ_AQHR01000048.1"/>
</dbReference>
<dbReference type="PATRIC" id="fig|1288963.3.peg.1597"/>
<dbReference type="PANTHER" id="PTHR10668">
    <property type="entry name" value="PHYTOENE DEHYDROGENASE"/>
    <property type="match status" value="1"/>
</dbReference>
<dbReference type="PRINTS" id="PR00420">
    <property type="entry name" value="RNGMNOXGNASE"/>
</dbReference>
<gene>
    <name evidence="1" type="ORF">ADIS_1609</name>
</gene>
<evidence type="ECO:0000313" key="2">
    <source>
        <dbReference type="Proteomes" id="UP000013909"/>
    </source>
</evidence>
<dbReference type="SUPFAM" id="SSF51905">
    <property type="entry name" value="FAD/NAD(P)-binding domain"/>
    <property type="match status" value="1"/>
</dbReference>
<sequence length="474" mass="51641">MSYKKFDAVVVGSGPNGLAAAIVLQQQGAQVLLIEGKDTIGGGMRTKELTLPGFRHDVCSAIHPMAVATPFFKSLPLADFGLRFLHPEVLAAHPFPEGDEAAVLLHSMAKTAERLGKDTHRYRALIEPIVRDWAKLAPDFLAPLQIPRHPFSLAAFGFKALQPARFLGSSFRERETRGLWAGMAAHGIQPLENMATSAIALVLMAAGHHSGWPVLERGSQSLADALAGYFQSLGGVVQTGNMVRTLADLPEAKAWVFDLGPRQLLQLAGDRFSLLYRWQLRRYKYGMGVFKMDFALDGQIPWKSVEARKAGTVHLGGTLEAISHAERVIWKGQYPEHPYVLVAQQSLVDSTRAPEGKHTAWAYCHVPFGSSKDISSVIESEIEGYAPGFKDLILAKHAMNSADMEAYNPNYVGGDINAGVQDITQIFTRPALRVSPYRTSAKGIYLCSSSTPPGGGVHGMCGYHAARQVIKDLF</sequence>
<dbReference type="EMBL" id="AQHR01000048">
    <property type="protein sequence ID" value="EON77896.1"/>
    <property type="molecule type" value="Genomic_DNA"/>
</dbReference>
<keyword evidence="2" id="KW-1185">Reference proteome</keyword>
<dbReference type="InterPro" id="IPR036188">
    <property type="entry name" value="FAD/NAD-bd_sf"/>
</dbReference>
<evidence type="ECO:0000313" key="1">
    <source>
        <dbReference type="EMBL" id="EON77896.1"/>
    </source>
</evidence>
<comment type="caution">
    <text evidence="1">The sequence shown here is derived from an EMBL/GenBank/DDBJ whole genome shotgun (WGS) entry which is preliminary data.</text>
</comment>
<dbReference type="OrthoDB" id="833207at2"/>
<name>R7ZUS0_9BACT</name>
<dbReference type="STRING" id="1232681.ADIS_1609"/>
<dbReference type="AlphaFoldDB" id="R7ZUS0"/>
<accession>R7ZUS0</accession>
<dbReference type="Gene3D" id="3.50.50.60">
    <property type="entry name" value="FAD/NAD(P)-binding domain"/>
    <property type="match status" value="1"/>
</dbReference>
<dbReference type="Pfam" id="PF13450">
    <property type="entry name" value="NAD_binding_8"/>
    <property type="match status" value="1"/>
</dbReference>